<comment type="caution">
    <text evidence="2">The sequence shown here is derived from an EMBL/GenBank/DDBJ whole genome shotgun (WGS) entry which is preliminary data.</text>
</comment>
<gene>
    <name evidence="2" type="ORF">GCM10023321_03310</name>
</gene>
<accession>A0ABP9PHY5</accession>
<evidence type="ECO:0000256" key="1">
    <source>
        <dbReference type="SAM" id="MobiDB-lite"/>
    </source>
</evidence>
<protein>
    <submittedName>
        <fullName evidence="2">Uncharacterized protein</fullName>
    </submittedName>
</protein>
<name>A0ABP9PHY5_9PSEU</name>
<keyword evidence="3" id="KW-1185">Reference proteome</keyword>
<proteinExistence type="predicted"/>
<evidence type="ECO:0000313" key="3">
    <source>
        <dbReference type="Proteomes" id="UP001428817"/>
    </source>
</evidence>
<organism evidence="2 3">
    <name type="scientific">Pseudonocardia eucalypti</name>
    <dbReference type="NCBI Taxonomy" id="648755"/>
    <lineage>
        <taxon>Bacteria</taxon>
        <taxon>Bacillati</taxon>
        <taxon>Actinomycetota</taxon>
        <taxon>Actinomycetes</taxon>
        <taxon>Pseudonocardiales</taxon>
        <taxon>Pseudonocardiaceae</taxon>
        <taxon>Pseudonocardia</taxon>
    </lineage>
</organism>
<reference evidence="3" key="1">
    <citation type="journal article" date="2019" name="Int. J. Syst. Evol. Microbiol.">
        <title>The Global Catalogue of Microorganisms (GCM) 10K type strain sequencing project: providing services to taxonomists for standard genome sequencing and annotation.</title>
        <authorList>
            <consortium name="The Broad Institute Genomics Platform"/>
            <consortium name="The Broad Institute Genome Sequencing Center for Infectious Disease"/>
            <person name="Wu L."/>
            <person name="Ma J."/>
        </authorList>
    </citation>
    <scope>NUCLEOTIDE SEQUENCE [LARGE SCALE GENOMIC DNA]</scope>
    <source>
        <strain evidence="3">JCM 18303</strain>
    </source>
</reference>
<evidence type="ECO:0000313" key="2">
    <source>
        <dbReference type="EMBL" id="GAA5145434.1"/>
    </source>
</evidence>
<dbReference type="Proteomes" id="UP001428817">
    <property type="component" value="Unassembled WGS sequence"/>
</dbReference>
<feature type="compositionally biased region" description="Basic and acidic residues" evidence="1">
    <location>
        <begin position="13"/>
        <end position="23"/>
    </location>
</feature>
<dbReference type="EMBL" id="BAABJP010000001">
    <property type="protein sequence ID" value="GAA5145434.1"/>
    <property type="molecule type" value="Genomic_DNA"/>
</dbReference>
<dbReference type="RefSeq" id="WP_185058606.1">
    <property type="nucleotide sequence ID" value="NZ_BAABJP010000001.1"/>
</dbReference>
<sequence length="58" mass="6354">MGNTRSARIDPSWPEHADGEHPVSELAAPVQGSMSPFGDLEFPLPSVPYEHPVTEINR</sequence>
<feature type="region of interest" description="Disordered" evidence="1">
    <location>
        <begin position="1"/>
        <end position="24"/>
    </location>
</feature>